<evidence type="ECO:0000256" key="8">
    <source>
        <dbReference type="ARBA" id="ARBA00023242"/>
    </source>
</evidence>
<reference evidence="11 12" key="1">
    <citation type="submission" date="2024-06" db="EMBL/GenBank/DDBJ databases">
        <title>Complete genome of Phlyctema vagabunda strain 19-DSS-EL-015.</title>
        <authorList>
            <person name="Fiorenzani C."/>
        </authorList>
    </citation>
    <scope>NUCLEOTIDE SEQUENCE [LARGE SCALE GENOMIC DNA]</scope>
    <source>
        <strain evidence="11 12">19-DSS-EL-015</strain>
    </source>
</reference>
<sequence>MSGFQVPFSSSPTPSTPDRRPANRKDQFSFGMSGPSTTPAGPPPSSAGSFTPAGPPPSSFYGSSVLGAAEPVRPLSFSTQSYGSSPLKFDSPKAPAAGSFMRPRPTAQRSNLSFEYQASPQRGSKDPAYDSEDDEEDYPDDDEYEDDSRNDYYTDEEREGDDVMSDEEAQSEEDEDMDDRETPRSKPARRRRDSSNLQSTSQAALRQSTEGLDLRGSLSNSVLDKKPFKFSRVAKDIYDNLGTPMVGESDDLVITTESIVTKLYVEDTNEENNQEALDLALTNVPTELVKIWELYDKNTASYDSEEYVTRIGPGPKAVPFTKANFIAGLALKIHHSLEADQRGFASSTKPLPQTLLEWIDEYHNPYPSQLQEIQSHRPSPAHHGLFWDTILNGLLRGKVVAVIQLLREAGWKNARIGADDIQEKPGQTGFTGLALSHVERVIGQACDVLQQCPAVHGDWDIQGSDWTLFRLRVSQAIEELKRFAEGRDGGRQQITAGEDFEFGMSAAGRSGTFSKTAKKAESRVPWVIYQNLLTIYGLISGDLSPIVENAQDWCEATIGLVVWWDEAKNDRRLALGRSQAAYRASARDPEAKTYLRKLRRSFEIATSDATDFQVNTMSSLEVALASVFEGDNEAVVGFLRTWSGPVSSAVAEIASLAGWLPQAEPRNLISMDSLDQDDLDLLGIDAPETKSDGIKDSTLITYAKALSQRGEISTLSGNGMPLIKEGWELAISIIGRLDSASRSEEVVGDFLKSFPLDAGATVDKLWRLLNDLGMTQHAESTAQAYADSLAEDSHKYGEALWYYSLSHKPAKVKDVLDLLISISLIQSTAYPPQAEMDDYLMDLVSSPRKTLMRLANLDVEAAELLHRMLSGYATLRRFYSLRDEEIFVAVGKPKMGTLARKREAFASLLAVITSSADNIRGGLYDEERGAVVSVDFLLALLGEALVFVNQPRSFVTASQVELLLKAIEDLQTVGSRINADCNEFFQTVLASTQGLKGSSPTDMLRKSTSNLSGSSSFSMIGSSMHASQLQRSIGSSGVLVKGNIKRGWDWRHNVSASTTGDDVLRILRLALARDLAKAWLLEADSTL</sequence>
<dbReference type="EMBL" id="JBFCZG010000001">
    <property type="protein sequence ID" value="KAL3427134.1"/>
    <property type="molecule type" value="Genomic_DNA"/>
</dbReference>
<evidence type="ECO:0000256" key="6">
    <source>
        <dbReference type="ARBA" id="ARBA00023010"/>
    </source>
</evidence>
<keyword evidence="6 9" id="KW-0811">Translocation</keyword>
<comment type="subunit">
    <text evidence="9">Component of the nuclear pore complex (NPC).</text>
</comment>
<feature type="compositionally biased region" description="Polar residues" evidence="10">
    <location>
        <begin position="195"/>
        <end position="210"/>
    </location>
</feature>
<dbReference type="Pfam" id="PF07575">
    <property type="entry name" value="Nucleopor_Nup85"/>
    <property type="match status" value="1"/>
</dbReference>
<name>A0ABR4PV35_9HELO</name>
<dbReference type="Proteomes" id="UP001629113">
    <property type="component" value="Unassembled WGS sequence"/>
</dbReference>
<comment type="caution">
    <text evidence="11">The sequence shown here is derived from an EMBL/GenBank/DDBJ whole genome shotgun (WGS) entry which is preliminary data.</text>
</comment>
<evidence type="ECO:0000256" key="1">
    <source>
        <dbReference type="ARBA" id="ARBA00004567"/>
    </source>
</evidence>
<keyword evidence="7 9" id="KW-0906">Nuclear pore complex</keyword>
<feature type="compositionally biased region" description="Acidic residues" evidence="10">
    <location>
        <begin position="153"/>
        <end position="179"/>
    </location>
</feature>
<feature type="region of interest" description="Disordered" evidence="10">
    <location>
        <begin position="1"/>
        <end position="212"/>
    </location>
</feature>
<proteinExistence type="inferred from homology"/>
<evidence type="ECO:0000256" key="3">
    <source>
        <dbReference type="ARBA" id="ARBA00022448"/>
    </source>
</evidence>
<evidence type="ECO:0000313" key="12">
    <source>
        <dbReference type="Proteomes" id="UP001629113"/>
    </source>
</evidence>
<evidence type="ECO:0000256" key="7">
    <source>
        <dbReference type="ARBA" id="ARBA00023132"/>
    </source>
</evidence>
<feature type="compositionally biased region" description="Acidic residues" evidence="10">
    <location>
        <begin position="129"/>
        <end position="146"/>
    </location>
</feature>
<keyword evidence="8 9" id="KW-0539">Nucleus</keyword>
<evidence type="ECO:0000256" key="5">
    <source>
        <dbReference type="ARBA" id="ARBA00022927"/>
    </source>
</evidence>
<accession>A0ABR4PV35</accession>
<evidence type="ECO:0000256" key="10">
    <source>
        <dbReference type="SAM" id="MobiDB-lite"/>
    </source>
</evidence>
<comment type="similarity">
    <text evidence="2 9">Belongs to the nucleoporin Nup85 family.</text>
</comment>
<keyword evidence="9" id="KW-0472">Membrane</keyword>
<keyword evidence="12" id="KW-1185">Reference proteome</keyword>
<dbReference type="PANTHER" id="PTHR13373:SF21">
    <property type="entry name" value="NUCLEAR PORE COMPLEX PROTEIN NUP85"/>
    <property type="match status" value="1"/>
</dbReference>
<gene>
    <name evidence="11" type="ORF">PVAG01_00643</name>
</gene>
<evidence type="ECO:0000313" key="11">
    <source>
        <dbReference type="EMBL" id="KAL3427134.1"/>
    </source>
</evidence>
<evidence type="ECO:0000256" key="2">
    <source>
        <dbReference type="ARBA" id="ARBA00005573"/>
    </source>
</evidence>
<comment type="function">
    <text evidence="9">Functions as a component of the nuclear pore complex (NPC).</text>
</comment>
<organism evidence="11 12">
    <name type="scientific">Phlyctema vagabunda</name>
    <dbReference type="NCBI Taxonomy" id="108571"/>
    <lineage>
        <taxon>Eukaryota</taxon>
        <taxon>Fungi</taxon>
        <taxon>Dikarya</taxon>
        <taxon>Ascomycota</taxon>
        <taxon>Pezizomycotina</taxon>
        <taxon>Leotiomycetes</taxon>
        <taxon>Helotiales</taxon>
        <taxon>Dermateaceae</taxon>
        <taxon>Phlyctema</taxon>
    </lineage>
</organism>
<keyword evidence="4 9" id="KW-0509">mRNA transport</keyword>
<protein>
    <recommendedName>
        <fullName evidence="9">Nuclear pore complex protein Nup85</fullName>
    </recommendedName>
</protein>
<comment type="subcellular location">
    <subcellularLocation>
        <location evidence="1 9">Nucleus</location>
        <location evidence="1 9">Nuclear pore complex</location>
    </subcellularLocation>
</comment>
<feature type="compositionally biased region" description="Basic and acidic residues" evidence="10">
    <location>
        <begin position="17"/>
        <end position="27"/>
    </location>
</feature>
<evidence type="ECO:0000256" key="4">
    <source>
        <dbReference type="ARBA" id="ARBA00022816"/>
    </source>
</evidence>
<feature type="compositionally biased region" description="Polar residues" evidence="10">
    <location>
        <begin position="107"/>
        <end position="122"/>
    </location>
</feature>
<dbReference type="InterPro" id="IPR011502">
    <property type="entry name" value="Nucleoporin_Nup85"/>
</dbReference>
<keyword evidence="3 9" id="KW-0813">Transport</keyword>
<evidence type="ECO:0000256" key="9">
    <source>
        <dbReference type="RuleBase" id="RU365073"/>
    </source>
</evidence>
<keyword evidence="5 9" id="KW-0653">Protein transport</keyword>
<dbReference type="PANTHER" id="PTHR13373">
    <property type="entry name" value="FROUNT PROTEIN-RELATED"/>
    <property type="match status" value="1"/>
</dbReference>